<sequence>MANLLSVLDSLLHIPEDEILPAGTDLTPYYRPWGFTIYRTAYGPSSGRHWQALLDDIRADVVEQVTGPDGTRQADPVAQQVLSLFRLDIRSDAETLDGLDMEHIRRIYKDEIGGQPMNANHRERRYFLLVDEGVIEEHRAKAKTPAYKPWIKCVEVDYVASDYVPRNARLGGQRYFGWMKMTTTSVPQLWSMLGLKWLSEITPATTVGAEMEVWDEQGDFF</sequence>
<dbReference type="EMBL" id="MU003526">
    <property type="protein sequence ID" value="KAF2466139.1"/>
    <property type="molecule type" value="Genomic_DNA"/>
</dbReference>
<evidence type="ECO:0000313" key="2">
    <source>
        <dbReference type="Proteomes" id="UP000799755"/>
    </source>
</evidence>
<evidence type="ECO:0000313" key="1">
    <source>
        <dbReference type="EMBL" id="KAF2466139.1"/>
    </source>
</evidence>
<name>A0ACB6QGJ3_9PLEO</name>
<accession>A0ACB6QGJ3</accession>
<gene>
    <name evidence="1" type="ORF">BDR25DRAFT_294247</name>
</gene>
<dbReference type="Proteomes" id="UP000799755">
    <property type="component" value="Unassembled WGS sequence"/>
</dbReference>
<reference evidence="1" key="1">
    <citation type="journal article" date="2020" name="Stud. Mycol.">
        <title>101 Dothideomycetes genomes: a test case for predicting lifestyles and emergence of pathogens.</title>
        <authorList>
            <person name="Haridas S."/>
            <person name="Albert R."/>
            <person name="Binder M."/>
            <person name="Bloem J."/>
            <person name="Labutti K."/>
            <person name="Salamov A."/>
            <person name="Andreopoulos B."/>
            <person name="Baker S."/>
            <person name="Barry K."/>
            <person name="Bills G."/>
            <person name="Bluhm B."/>
            <person name="Cannon C."/>
            <person name="Castanera R."/>
            <person name="Culley D."/>
            <person name="Daum C."/>
            <person name="Ezra D."/>
            <person name="Gonzalez J."/>
            <person name="Henrissat B."/>
            <person name="Kuo A."/>
            <person name="Liang C."/>
            <person name="Lipzen A."/>
            <person name="Lutzoni F."/>
            <person name="Magnuson J."/>
            <person name="Mondo S."/>
            <person name="Nolan M."/>
            <person name="Ohm R."/>
            <person name="Pangilinan J."/>
            <person name="Park H.-J."/>
            <person name="Ramirez L."/>
            <person name="Alfaro M."/>
            <person name="Sun H."/>
            <person name="Tritt A."/>
            <person name="Yoshinaga Y."/>
            <person name="Zwiers L.-H."/>
            <person name="Turgeon B."/>
            <person name="Goodwin S."/>
            <person name="Spatafora J."/>
            <person name="Crous P."/>
            <person name="Grigoriev I."/>
        </authorList>
    </citation>
    <scope>NUCLEOTIDE SEQUENCE</scope>
    <source>
        <strain evidence="1">ATCC 200398</strain>
    </source>
</reference>
<comment type="caution">
    <text evidence="1">The sequence shown here is derived from an EMBL/GenBank/DDBJ whole genome shotgun (WGS) entry which is preliminary data.</text>
</comment>
<protein>
    <submittedName>
        <fullName evidence="1">Uncharacterized protein</fullName>
    </submittedName>
</protein>
<organism evidence="1 2">
    <name type="scientific">Lindgomyces ingoldianus</name>
    <dbReference type="NCBI Taxonomy" id="673940"/>
    <lineage>
        <taxon>Eukaryota</taxon>
        <taxon>Fungi</taxon>
        <taxon>Dikarya</taxon>
        <taxon>Ascomycota</taxon>
        <taxon>Pezizomycotina</taxon>
        <taxon>Dothideomycetes</taxon>
        <taxon>Pleosporomycetidae</taxon>
        <taxon>Pleosporales</taxon>
        <taxon>Lindgomycetaceae</taxon>
        <taxon>Lindgomyces</taxon>
    </lineage>
</organism>
<keyword evidence="2" id="KW-1185">Reference proteome</keyword>
<proteinExistence type="predicted"/>